<evidence type="ECO:0000256" key="2">
    <source>
        <dbReference type="ARBA" id="ARBA00011031"/>
    </source>
</evidence>
<dbReference type="PROSITE" id="PS51189">
    <property type="entry name" value="FAT"/>
    <property type="match status" value="1"/>
</dbReference>
<dbReference type="InterPro" id="IPR046804">
    <property type="entry name" value="DNA-PKcs_N"/>
</dbReference>
<dbReference type="GO" id="GO:0004677">
    <property type="term" value="F:DNA-dependent protein kinase activity"/>
    <property type="evidence" value="ECO:0007669"/>
    <property type="project" value="InterPro"/>
</dbReference>
<dbReference type="Proteomes" id="UP001497497">
    <property type="component" value="Unassembled WGS sequence"/>
</dbReference>
<dbReference type="InterPro" id="IPR011009">
    <property type="entry name" value="Kinase-like_dom_sf"/>
</dbReference>
<dbReference type="Gene3D" id="3.30.1010.10">
    <property type="entry name" value="Phosphatidylinositol 3-kinase Catalytic Subunit, Chain A, domain 4"/>
    <property type="match status" value="1"/>
</dbReference>
<evidence type="ECO:0000256" key="6">
    <source>
        <dbReference type="ARBA" id="ARBA00022527"/>
    </source>
</evidence>
<evidence type="ECO:0000256" key="9">
    <source>
        <dbReference type="ARBA" id="ARBA00022737"/>
    </source>
</evidence>
<keyword evidence="13" id="KW-0802">TPR repeat</keyword>
<dbReference type="InterPro" id="IPR046803">
    <property type="entry name" value="DNAPKcs_CC1-2"/>
</dbReference>
<gene>
    <name evidence="20" type="ORF">GSLYS_00016687001</name>
</gene>
<dbReference type="PANTHER" id="PTHR11139:SF68">
    <property type="entry name" value="DNA-DEPENDENT PROTEIN KINASE CATALYTIC SUBUNIT"/>
    <property type="match status" value="1"/>
</dbReference>
<keyword evidence="10" id="KW-0547">Nucleotide-binding</keyword>
<dbReference type="Pfam" id="PF19704">
    <property type="entry name" value="DNAPKcs_CC5"/>
    <property type="match status" value="1"/>
</dbReference>
<dbReference type="InterPro" id="IPR016024">
    <property type="entry name" value="ARM-type_fold"/>
</dbReference>
<evidence type="ECO:0000313" key="20">
    <source>
        <dbReference type="EMBL" id="CAL1543153.1"/>
    </source>
</evidence>
<dbReference type="GO" id="GO:0006303">
    <property type="term" value="P:double-strand break repair via nonhomologous end joining"/>
    <property type="evidence" value="ECO:0007669"/>
    <property type="project" value="InterPro"/>
</dbReference>
<dbReference type="Pfam" id="PF08163">
    <property type="entry name" value="DNAPKcs_CC3"/>
    <property type="match status" value="1"/>
</dbReference>
<dbReference type="SMART" id="SM01343">
    <property type="entry name" value="FATC"/>
    <property type="match status" value="1"/>
</dbReference>
<evidence type="ECO:0000259" key="17">
    <source>
        <dbReference type="PROSITE" id="PS50290"/>
    </source>
</evidence>
<dbReference type="FunFam" id="1.10.1070.11:FF:000018">
    <property type="entry name" value="DNA-dependent protein kinase catalytic subunit"/>
    <property type="match status" value="1"/>
</dbReference>
<keyword evidence="8" id="KW-0808">Transferase</keyword>
<dbReference type="CDD" id="cd05172">
    <property type="entry name" value="PIKKc_DNA-PK"/>
    <property type="match status" value="1"/>
</dbReference>
<feature type="domain" description="FATC" evidence="19">
    <location>
        <begin position="3436"/>
        <end position="3468"/>
    </location>
</feature>
<evidence type="ECO:0000256" key="1">
    <source>
        <dbReference type="ARBA" id="ARBA00004604"/>
    </source>
</evidence>
<reference evidence="20 21" key="1">
    <citation type="submission" date="2024-04" db="EMBL/GenBank/DDBJ databases">
        <authorList>
            <consortium name="Genoscope - CEA"/>
            <person name="William W."/>
        </authorList>
    </citation>
    <scope>NUCLEOTIDE SEQUENCE [LARGE SCALE GENOMIC DNA]</scope>
</reference>
<dbReference type="InterPro" id="IPR003151">
    <property type="entry name" value="PIK-rel_kinase_FAT"/>
</dbReference>
<dbReference type="GO" id="GO:0005730">
    <property type="term" value="C:nucleolus"/>
    <property type="evidence" value="ECO:0007669"/>
    <property type="project" value="UniProtKB-SubCell"/>
</dbReference>
<evidence type="ECO:0000256" key="16">
    <source>
        <dbReference type="ARBA" id="ARBA00023242"/>
    </source>
</evidence>
<evidence type="ECO:0000256" key="15">
    <source>
        <dbReference type="ARBA" id="ARBA00023204"/>
    </source>
</evidence>
<dbReference type="InterPro" id="IPR003152">
    <property type="entry name" value="FATC_dom"/>
</dbReference>
<feature type="domain" description="PI3K/PI4K catalytic" evidence="17">
    <location>
        <begin position="3057"/>
        <end position="3391"/>
    </location>
</feature>
<comment type="subcellular location">
    <subcellularLocation>
        <location evidence="1">Nucleus</location>
        <location evidence="1">Nucleolus</location>
    </subcellularLocation>
</comment>
<dbReference type="Gene3D" id="1.10.1070.11">
    <property type="entry name" value="Phosphatidylinositol 3-/4-kinase, catalytic domain"/>
    <property type="match status" value="1"/>
</dbReference>
<evidence type="ECO:0000256" key="7">
    <source>
        <dbReference type="ARBA" id="ARBA00022553"/>
    </source>
</evidence>
<evidence type="ECO:0000313" key="21">
    <source>
        <dbReference type="Proteomes" id="UP001497497"/>
    </source>
</evidence>
<accession>A0AAV2IAA2</accession>
<dbReference type="GO" id="GO:0005524">
    <property type="term" value="F:ATP binding"/>
    <property type="evidence" value="ECO:0007669"/>
    <property type="project" value="UniProtKB-KW"/>
</dbReference>
<evidence type="ECO:0000256" key="11">
    <source>
        <dbReference type="ARBA" id="ARBA00022763"/>
    </source>
</evidence>
<dbReference type="SMART" id="SM00146">
    <property type="entry name" value="PI3Kc"/>
    <property type="match status" value="1"/>
</dbReference>
<keyword evidence="9" id="KW-0677">Repeat</keyword>
<keyword evidence="11" id="KW-0227">DNA damage</keyword>
<dbReference type="InterPro" id="IPR018936">
    <property type="entry name" value="PI3/4_kinase_CS"/>
</dbReference>
<comment type="similarity">
    <text evidence="2">Belongs to the PI3/PI4-kinase family.</text>
</comment>
<dbReference type="FunFam" id="3.30.1010.10:FF:000013">
    <property type="entry name" value="Protein kinase, DNA-activated, catalytic subunit"/>
    <property type="match status" value="1"/>
</dbReference>
<keyword evidence="16" id="KW-0539">Nucleus</keyword>
<evidence type="ECO:0000259" key="19">
    <source>
        <dbReference type="PROSITE" id="PS51190"/>
    </source>
</evidence>
<name>A0AAV2IAA2_LYMST</name>
<dbReference type="EMBL" id="CAXITT010000528">
    <property type="protein sequence ID" value="CAL1543153.1"/>
    <property type="molecule type" value="Genomic_DNA"/>
</dbReference>
<keyword evidence="14" id="KW-0067">ATP-binding</keyword>
<keyword evidence="21" id="KW-1185">Reference proteome</keyword>
<dbReference type="InterPro" id="IPR012582">
    <property type="entry name" value="DNAPKcs_CC3"/>
</dbReference>
<sequence>MDFDDQSSLGNRAEKLAAYQLIKKFSKEVLLRMKQYRDDLLAACLTLILSLPKEVIADQMADIIPAIQTTFTIGLSYLPLANIGLGALECWSQQLPASLIEPYYSEILPCLDAYLRTDGKGCFSKSTVLVQSKKSKVKVPVRLVRGNKSDAEVSSCMLVILSLFHFSIQLSKIKLRILHYLGSLGGQINHALLAHSDDEISKEAISWDTQNHLKFDVPFFDMKPSIYFDPFLPQVVKLAQQSSDRQTKVAACELLHSLVLYALGRGAHLPGETQKKYPMERLYQKLFPSLLSLACDVEQVCKDLFEPLMMQLIHWFTNNKMAESPETMALLDCIFDGLIQSTDTALRDFSAKCLREFLKWSLKQISKKAAEKNPINAKSVFKRIHSYSSHPSAFKRLGAALAFNNIYMVFREEDALIDRFTFDTLSHFVDSLSMAHEDDKSLGTQEQSIKALEHLERIIKGKAEMLKKDPGPKIRPEPSSWRSRKLEHAVRWLTRQCGNPQTECRHICMKLVFNLCTLLPGNFFDILHKAEGASYFLKRFEGGGHASSESHCLLSKPIMTEGFETFTLSTARKWFDYFLAALDCYCWVFGEGLMVPTQIFKGQGSEMSCLFKSLSFFLEKLSLSDVESAACLFPQRESSVFTPWEKDEYSRLKCTVIIRIWNFFSILLAKFPKDVPEVVPTDLWKDNLWQLLCFCVVKPSALGFNMSDTEIMLQLPKEMNTVLQVMNKHLPDSQQKQLNHALTHHLASECNLSASLPINLAYSDTDHTQLAQMVEGYRQLHSTKLLEEHLPKPVARSSLASKLLDNVFEGIVDRQGDELGRVNLSQPAINLAKSLLMLSLELDLPPDLLVAKLLDKSKVQGHSKRMEVNHGDYFFTILGSTIAAFLATSGRNILASLLRRTECDSPCIGNVLVAVLDLVTRDRSLRKRDGVRLCQDILDHWDKLSPWWGDRATTNTQSLALLILTKLLLIDSKCATDSGHKSFASVFSMYQLMLKDVRTTMSFKNQALNLLAFFALLKGRPEEELKDTLNRFIADNFPLKSSEFEAGTPKFKDYIMSIDKILMAMEMTGSLMLLEMLISVYCKEGKHPHEEAIQLAISRFVQRLPLDQQRPAIEVPLGIFLNTSFTSEIRRAAIESVCLPMLRKVSPATMKEFFCNQIHELINYIDVKLTTTSENLLETQLTCKICSFQLLEGMYGCMSKDEVNSKSSVINRKFCNGKDETGKEMTQKITKCANDAKSEDTRGETMLVNLRRQYHCYAYNLLVSIISCVQTDIKFYKGFLFQDNVARGQFLLDNIVDLDRVFEFEVDLKDPIERHKRFVSIRHEAREKRGDLNRTVGEVTPSLHLATQYLADSSLTDDLNQYDFNMSNIGQSGSYGQGSIKITSRASSEDDPSVYMSVSDEFIELDMDELNRHECMAPLIALLKHMAASNVTPEIPKGALPAEMPAWMPYLQEKMINSSTHLNIKLFIAKLVMNCGQIFQPYAKFWLRPLCQLILTPAVNKGGLNYFVVDVVITMITWHTAAIPGDSVEERAMASCIVRLIVENIYHSSRNIYRNNLQLLKIVLECWHDRVDLPYDAIYNMLKNAKSKALESTTGVQVVGVLLACKFPPYGPSAPVDKDRYLSTLSNLMNHGLKLVYAATAEVVGLIFRHLADVDKETDGTFHETTTTHLTGLANSRVDIFITCVHGIHLSYPPFTARFTSKLLYLLPKLHAHARAQCLEVILGHVDHMENAYQEMNSQGLADFLTHRDEETQIVSLKIVRALMVKLTGAELLHLLQAMTRYSGKRNPSCRKIILDILMWAYDNYRDLENDINGQVMILTKEALLKGLCDEDLPCRLTCQNFWSSDTRLPEGTLERTISMLEAMYSPNTEPHYLAYATNLLLQATSKSPDYQREIFEHALSECTFQEYSVHSSWRQRHAVMTPLFASTLVTQPMDTGEDSLDGGLRATQDVVQFTATMDMAGSGRAFNWLTQSSLDTYDETGTIAGGTQLLFRLNEGDASSRSSSRVQRRDVNVGQGYGAQKTLKLKTAASGDNKPSASVDETDGFVTSVKDVWRLKRRFIQDQSSQSVFHMRRNIQRNMMKEEVLKEQKARRENQVTLYRKYRIGDLPDIQIKYQYIIAPLQALAHHDSTIARLLFSSLFQAIFHDMDKVKTEREIEELVKQINSSIETILRDSVHYFPPFMGAIMTILYELRSRLKVPAGELGTCAITSNQQTLGIMILEEQLIQSDARQAESTSKRARQSRTTQPDDFSEWVQLSRLYKSLHDFDVIQGIFSDKLSTREETRNAIEAEARCDFKTANHLYEKAITKVDWPDGDPLEAEVDFWDDSRMECLDSLCQWKDLETISAKGVDNSDNPILDRVWEDGFYQEHYLPYVLRSKLKLLQSGDLNQQPLLTFIDTSMTDPHKKQHLESRYSTELALLYLWQKCYDRSRHYTGMAFESFLQEWSNTTTLMVSSRRDSLHKLQGLFELQEFLDFLGSNNLQSSLPALMNGWDGRFPHLLLDPVTTWDDVVTNRTVYLNQIIEKLTGETNMNDSITQDSVPDQIQLMKISLRLAMAESCQRQNNSSLTLRLLRDTQAASRDVASKEPFVEWSHLYAVAHHSKATGSAPPWEDETFTNIVTTLDLLRELQDSPVLQKKPDLGLRHHVLTGQGYKVLAMGLLKIENLSSLKKGTVDKLISQAPVTNTGDIKEKLIGQLISNGFKSMKIAVSQNGFTKGHEKGRQVMTSDEANLELAKFCDKYLIMREQIETFPQGCDLTTFPETVVVCLLNAMKGGVEEARERFPRLLQLAEHHTEVRDVFMKKAEEVPCWMFLMWVSQMTALLDKPECVVVAPILTHIADDYPQALIYPLRMSSDGFNFKSGDKKRLDKVAELTKKTDNVLVNKFISALEQFGQPDVIFKDWCTDMKKLLGKAKVSKEEITRKYKEIYRELLDVNTLSQSSSDVTQTSLSATQSSVGMGEYRKGFAKNFKVEFEKFFGSNGEKLTSMKLKNFQEADAKLRAFFEGKRGVLNPPTKLKDYSPWLAEFNSNKFGDLEIPGQYTGQKKPLPEYHVKISGFDERVLVMASLRKPKRIMIRGNDEKDYPYLVKSGEDLRLDQRIETLFFVMNKVMNSDPACRQRKLQLKTYQVISMTPRVGLIEWMQHTKPLKHFLYEALTDEEHKFLESDQGPSRQHNRWISKLVSTKDQGRWQVIYDAVYMRYSYTETVKEFRQKEGKVPWDLSRRAIQKMSSSPEAFHALRSALIKSHATICICQYLLGIGDRHLSNFMVHLKTGQMIGIDFGHAFGSATQFLPVPELIPFRLTRQLTNLNLPLQVKGQMESAMKHVLRALRADSDLLLCTMDVFVKEPHLDWLNFAERQLHETREKQATDSKDNDDQWYPKEKIKFARRKLRGDHPASIMKDELHLGHSRRPEACRHMVEVLNGRKKEDGRSLFPANGLTVEEQVAALVDQATDPNILGRTWVGWEPWF</sequence>
<dbReference type="InterPro" id="IPR014009">
    <property type="entry name" value="PIK_FAT"/>
</dbReference>
<evidence type="ECO:0000256" key="3">
    <source>
        <dbReference type="ARBA" id="ARBA00012513"/>
    </source>
</evidence>
<dbReference type="InterPro" id="IPR050517">
    <property type="entry name" value="DDR_Repair_Kinase"/>
</dbReference>
<dbReference type="Pfam" id="PF20502">
    <property type="entry name" value="DNAPKcs_CC1-2"/>
    <property type="match status" value="1"/>
</dbReference>
<keyword evidence="5" id="KW-0690">Ribosome biogenesis</keyword>
<keyword evidence="12" id="KW-0418">Kinase</keyword>
<dbReference type="SUPFAM" id="SSF48371">
    <property type="entry name" value="ARM repeat"/>
    <property type="match status" value="3"/>
</dbReference>
<evidence type="ECO:0000256" key="4">
    <source>
        <dbReference type="ARBA" id="ARBA00018077"/>
    </source>
</evidence>
<evidence type="ECO:0000259" key="18">
    <source>
        <dbReference type="PROSITE" id="PS51189"/>
    </source>
</evidence>
<keyword evidence="7" id="KW-0597">Phosphoprotein</keyword>
<keyword evidence="15" id="KW-0234">DNA repair</keyword>
<evidence type="ECO:0000256" key="14">
    <source>
        <dbReference type="ARBA" id="ARBA00022840"/>
    </source>
</evidence>
<keyword evidence="6" id="KW-0723">Serine/threonine-protein kinase</keyword>
<evidence type="ECO:0000256" key="10">
    <source>
        <dbReference type="ARBA" id="ARBA00022741"/>
    </source>
</evidence>
<protein>
    <recommendedName>
        <fullName evidence="4">DNA-dependent protein kinase catalytic subunit</fullName>
        <ecNumber evidence="3">2.7.11.1</ecNumber>
    </recommendedName>
</protein>
<dbReference type="PROSITE" id="PS51190">
    <property type="entry name" value="FATC"/>
    <property type="match status" value="1"/>
</dbReference>
<dbReference type="SMART" id="SM01344">
    <property type="entry name" value="NUC194"/>
    <property type="match status" value="1"/>
</dbReference>
<dbReference type="PROSITE" id="PS00916">
    <property type="entry name" value="PI3_4_KINASE_2"/>
    <property type="match status" value="1"/>
</dbReference>
<dbReference type="InterPro" id="IPR045581">
    <property type="entry name" value="DNAPKcs_CC5"/>
</dbReference>
<dbReference type="Pfam" id="PF02260">
    <property type="entry name" value="FATC"/>
    <property type="match status" value="1"/>
</dbReference>
<feature type="domain" description="FAT" evidence="18">
    <location>
        <begin position="2203"/>
        <end position="2856"/>
    </location>
</feature>
<evidence type="ECO:0000256" key="13">
    <source>
        <dbReference type="ARBA" id="ARBA00022803"/>
    </source>
</evidence>
<dbReference type="Pfam" id="PF20500">
    <property type="entry name" value="DNA-PKcs_N"/>
    <property type="match status" value="1"/>
</dbReference>
<evidence type="ECO:0000256" key="12">
    <source>
        <dbReference type="ARBA" id="ARBA00022777"/>
    </source>
</evidence>
<dbReference type="GO" id="GO:0008630">
    <property type="term" value="P:intrinsic apoptotic signaling pathway in response to DNA damage"/>
    <property type="evidence" value="ECO:0007669"/>
    <property type="project" value="TreeGrafter"/>
</dbReference>
<dbReference type="PROSITE" id="PS50290">
    <property type="entry name" value="PI3_4_KINASE_3"/>
    <property type="match status" value="1"/>
</dbReference>
<evidence type="ECO:0000256" key="8">
    <source>
        <dbReference type="ARBA" id="ARBA00022679"/>
    </source>
</evidence>
<dbReference type="SUPFAM" id="SSF56112">
    <property type="entry name" value="Protein kinase-like (PK-like)"/>
    <property type="match status" value="1"/>
</dbReference>
<comment type="caution">
    <text evidence="20">The sequence shown here is derived from an EMBL/GenBank/DDBJ whole genome shotgun (WGS) entry which is preliminary data.</text>
</comment>
<dbReference type="Pfam" id="PF02259">
    <property type="entry name" value="FAT"/>
    <property type="match status" value="1"/>
</dbReference>
<evidence type="ECO:0000256" key="5">
    <source>
        <dbReference type="ARBA" id="ARBA00022517"/>
    </source>
</evidence>
<dbReference type="Pfam" id="PF00454">
    <property type="entry name" value="PI3_PI4_kinase"/>
    <property type="match status" value="1"/>
</dbReference>
<proteinExistence type="inferred from homology"/>
<dbReference type="PANTHER" id="PTHR11139">
    <property type="entry name" value="ATAXIA TELANGIECTASIA MUTATED ATM -RELATED"/>
    <property type="match status" value="1"/>
</dbReference>
<dbReference type="GO" id="GO:0042254">
    <property type="term" value="P:ribosome biogenesis"/>
    <property type="evidence" value="ECO:0007669"/>
    <property type="project" value="UniProtKB-KW"/>
</dbReference>
<organism evidence="20 21">
    <name type="scientific">Lymnaea stagnalis</name>
    <name type="common">Great pond snail</name>
    <name type="synonym">Helix stagnalis</name>
    <dbReference type="NCBI Taxonomy" id="6523"/>
    <lineage>
        <taxon>Eukaryota</taxon>
        <taxon>Metazoa</taxon>
        <taxon>Spiralia</taxon>
        <taxon>Lophotrochozoa</taxon>
        <taxon>Mollusca</taxon>
        <taxon>Gastropoda</taxon>
        <taxon>Heterobranchia</taxon>
        <taxon>Euthyneura</taxon>
        <taxon>Panpulmonata</taxon>
        <taxon>Hygrophila</taxon>
        <taxon>Lymnaeoidea</taxon>
        <taxon>Lymnaeidae</taxon>
        <taxon>Lymnaea</taxon>
    </lineage>
</organism>
<dbReference type="InterPro" id="IPR037706">
    <property type="entry name" value="DNA-PK_dom"/>
</dbReference>
<dbReference type="InterPro" id="IPR036940">
    <property type="entry name" value="PI3/4_kinase_cat_sf"/>
</dbReference>
<dbReference type="EC" id="2.7.11.1" evidence="3"/>
<dbReference type="InterPro" id="IPR000403">
    <property type="entry name" value="PI3/4_kinase_cat_dom"/>
</dbReference>
<dbReference type="GO" id="GO:0000723">
    <property type="term" value="P:telomere maintenance"/>
    <property type="evidence" value="ECO:0007669"/>
    <property type="project" value="TreeGrafter"/>
</dbReference>